<dbReference type="EMBL" id="PDNB01000003">
    <property type="protein sequence ID" value="PGH18603.1"/>
    <property type="molecule type" value="Genomic_DNA"/>
</dbReference>
<keyword evidence="3" id="KW-1185">Reference proteome</keyword>
<feature type="compositionally biased region" description="Basic and acidic residues" evidence="1">
    <location>
        <begin position="514"/>
        <end position="524"/>
    </location>
</feature>
<reference evidence="2 3" key="1">
    <citation type="submission" date="2017-10" db="EMBL/GenBank/DDBJ databases">
        <title>Comparative genomics in systemic dimorphic fungi from Ajellomycetaceae.</title>
        <authorList>
            <person name="Munoz J.F."/>
            <person name="Mcewen J.G."/>
            <person name="Clay O.K."/>
            <person name="Cuomo C.A."/>
        </authorList>
    </citation>
    <scope>NUCLEOTIDE SEQUENCE [LARGE SCALE GENOMIC DNA]</scope>
    <source>
        <strain evidence="2 3">UAMH5409</strain>
    </source>
</reference>
<evidence type="ECO:0000256" key="1">
    <source>
        <dbReference type="SAM" id="MobiDB-lite"/>
    </source>
</evidence>
<feature type="region of interest" description="Disordered" evidence="1">
    <location>
        <begin position="382"/>
        <end position="452"/>
    </location>
</feature>
<feature type="region of interest" description="Disordered" evidence="1">
    <location>
        <begin position="508"/>
        <end position="566"/>
    </location>
</feature>
<feature type="compositionally biased region" description="Polar residues" evidence="1">
    <location>
        <begin position="123"/>
        <end position="134"/>
    </location>
</feature>
<feature type="compositionally biased region" description="Polar residues" evidence="1">
    <location>
        <begin position="145"/>
        <end position="155"/>
    </location>
</feature>
<feature type="compositionally biased region" description="Polar residues" evidence="1">
    <location>
        <begin position="423"/>
        <end position="432"/>
    </location>
</feature>
<feature type="compositionally biased region" description="Low complexity" evidence="1">
    <location>
        <begin position="388"/>
        <end position="422"/>
    </location>
</feature>
<accession>A0A2B7YC46</accession>
<dbReference type="OrthoDB" id="4169972at2759"/>
<protein>
    <submittedName>
        <fullName evidence="2">Uncharacterized protein</fullName>
    </submittedName>
</protein>
<sequence>MPSRSPSQDKSDRVFALNAAAAAFSPKPQAAVFEPVQPLDAMTISFETENGTPSFVPHNYTKDGDGEGMIDLENYAGTFSIPNYMLARGETDPMSEIQKEVRELHSAHRMEVEKLRQELDSLRSSIKNNNNGNGDETGKGERGGENQTSDSQENDNGSKEAVVEEPDIEAVVGKKIIGFLRLTKDVPYPHRLYGKTNYSTWRESILYIAERTECSHIIENEERVSPHTDENSFLWDQKNDWLHNLIWDSISAQAMESVARPKKHSAYILWNHLEVTFRLPLEEERRAIFHSLYPSQSSSDREYIKQFQEARRKLEKLGFPVLDWLLYDILYGGVSDIARNIIHQNNALKQEETPNSVPQTLDFNTVIDELVACLPPEDNTILPISTVGSPNTTSPSTPSASGPSTANGSAGASSSDNTGSDSVNNHRNNGKSASKKNPEIHAQPSFIAINADNETKVTSVENPKEEQTQQKPSIKCEFCARRGHTPSGCYMKHPELATERCVARTMQAETAPSRLRDTEPKPKSDSGQGPSEGEQQYQQFKAWNNQSQPCENQYKPKYPGDCEEVL</sequence>
<dbReference type="STRING" id="1447875.A0A2B7YC46"/>
<evidence type="ECO:0000313" key="2">
    <source>
        <dbReference type="EMBL" id="PGH18603.1"/>
    </source>
</evidence>
<comment type="caution">
    <text evidence="2">The sequence shown here is derived from an EMBL/GenBank/DDBJ whole genome shotgun (WGS) entry which is preliminary data.</text>
</comment>
<dbReference type="Proteomes" id="UP000223968">
    <property type="component" value="Unassembled WGS sequence"/>
</dbReference>
<name>A0A2B7YC46_9EURO</name>
<evidence type="ECO:0000313" key="3">
    <source>
        <dbReference type="Proteomes" id="UP000223968"/>
    </source>
</evidence>
<dbReference type="AlphaFoldDB" id="A0A2B7YC46"/>
<proteinExistence type="predicted"/>
<dbReference type="InterPro" id="IPR036895">
    <property type="entry name" value="Uracil-DNA_glycosylase-like_sf"/>
</dbReference>
<feature type="compositionally biased region" description="Polar residues" evidence="1">
    <location>
        <begin position="525"/>
        <end position="551"/>
    </location>
</feature>
<organism evidence="2 3">
    <name type="scientific">Helicocarpus griseus UAMH5409</name>
    <dbReference type="NCBI Taxonomy" id="1447875"/>
    <lineage>
        <taxon>Eukaryota</taxon>
        <taxon>Fungi</taxon>
        <taxon>Dikarya</taxon>
        <taxon>Ascomycota</taxon>
        <taxon>Pezizomycotina</taxon>
        <taxon>Eurotiomycetes</taxon>
        <taxon>Eurotiomycetidae</taxon>
        <taxon>Onygenales</taxon>
        <taxon>Ajellomycetaceae</taxon>
        <taxon>Helicocarpus</taxon>
    </lineage>
</organism>
<feature type="region of interest" description="Disordered" evidence="1">
    <location>
        <begin position="123"/>
        <end position="165"/>
    </location>
</feature>
<gene>
    <name evidence="2" type="ORF">AJ79_00382</name>
</gene>
<dbReference type="SUPFAM" id="SSF52141">
    <property type="entry name" value="Uracil-DNA glycosylase-like"/>
    <property type="match status" value="1"/>
</dbReference>